<sequence length="233" mass="26028">MCTLSIFTRIVRWKVKDFASCFLACRFPVEEEPGCNHLKETIVFERKDDDSRGKEIDKRLSWRTRSSTLSKNTVSVDNDGEKSSRPCFSDEDYIVFCFKEDGAFIVMEDGNKSQESNTSSCSCPVNTKLDSAEDAKRDKQSEAGNEAEISAAKVQGDGERSNICWEVEETPNHRGTVSVESSGSNQSDGSTGSFAFPVLGWEWMGSPVQMPKSGLINTRKNKADSVHFQCLRF</sequence>
<proteinExistence type="predicted"/>
<dbReference type="EMBL" id="BSYR01000010">
    <property type="protein sequence ID" value="GMI72201.1"/>
    <property type="molecule type" value="Genomic_DNA"/>
</dbReference>
<organism evidence="2 3">
    <name type="scientific">Hibiscus trionum</name>
    <name type="common">Flower of an hour</name>
    <dbReference type="NCBI Taxonomy" id="183268"/>
    <lineage>
        <taxon>Eukaryota</taxon>
        <taxon>Viridiplantae</taxon>
        <taxon>Streptophyta</taxon>
        <taxon>Embryophyta</taxon>
        <taxon>Tracheophyta</taxon>
        <taxon>Spermatophyta</taxon>
        <taxon>Magnoliopsida</taxon>
        <taxon>eudicotyledons</taxon>
        <taxon>Gunneridae</taxon>
        <taxon>Pentapetalae</taxon>
        <taxon>rosids</taxon>
        <taxon>malvids</taxon>
        <taxon>Malvales</taxon>
        <taxon>Malvaceae</taxon>
        <taxon>Malvoideae</taxon>
        <taxon>Hibiscus</taxon>
    </lineage>
</organism>
<reference evidence="2" key="1">
    <citation type="submission" date="2023-05" db="EMBL/GenBank/DDBJ databases">
        <title>Genome and transcriptome analyses reveal genes involved in the formation of fine ridges on petal epidermal cells in Hibiscus trionum.</title>
        <authorList>
            <person name="Koshimizu S."/>
            <person name="Masuda S."/>
            <person name="Ishii T."/>
            <person name="Shirasu K."/>
            <person name="Hoshino A."/>
            <person name="Arita M."/>
        </authorList>
    </citation>
    <scope>NUCLEOTIDE SEQUENCE</scope>
    <source>
        <strain evidence="2">Hamamatsu line</strain>
    </source>
</reference>
<comment type="caution">
    <text evidence="2">The sequence shown here is derived from an EMBL/GenBank/DDBJ whole genome shotgun (WGS) entry which is preliminary data.</text>
</comment>
<dbReference type="PANTHER" id="PTHR33914:SF3">
    <property type="entry name" value="PROTEIN BREAKING OF ASYMMETRY IN THE STOMATAL LINEAGE"/>
    <property type="match status" value="1"/>
</dbReference>
<dbReference type="Proteomes" id="UP001165190">
    <property type="component" value="Unassembled WGS sequence"/>
</dbReference>
<dbReference type="GO" id="GO:0009786">
    <property type="term" value="P:regulation of asymmetric cell division"/>
    <property type="evidence" value="ECO:0007669"/>
    <property type="project" value="InterPro"/>
</dbReference>
<gene>
    <name evidence="2" type="ORF">HRI_000889400</name>
</gene>
<dbReference type="InterPro" id="IPR040378">
    <property type="entry name" value="BASL"/>
</dbReference>
<evidence type="ECO:0000313" key="2">
    <source>
        <dbReference type="EMBL" id="GMI72201.1"/>
    </source>
</evidence>
<feature type="compositionally biased region" description="Polar residues" evidence="1">
    <location>
        <begin position="173"/>
        <end position="191"/>
    </location>
</feature>
<accession>A0A9W7LQE0</accession>
<name>A0A9W7LQE0_HIBTR</name>
<dbReference type="PANTHER" id="PTHR33914">
    <property type="entry name" value="18S PRE-RIBOSOMAL ASSEMBLY PROTEIN GAR2-LIKE PROTEIN"/>
    <property type="match status" value="1"/>
</dbReference>
<feature type="compositionally biased region" description="Basic and acidic residues" evidence="1">
    <location>
        <begin position="131"/>
        <end position="141"/>
    </location>
</feature>
<protein>
    <submittedName>
        <fullName evidence="2">BREAKING OF ASYMMETRY IN THE STOMATAL LINEAGE</fullName>
    </submittedName>
</protein>
<dbReference type="AlphaFoldDB" id="A0A9W7LQE0"/>
<feature type="region of interest" description="Disordered" evidence="1">
    <location>
        <begin position="131"/>
        <end position="155"/>
    </location>
</feature>
<evidence type="ECO:0000313" key="3">
    <source>
        <dbReference type="Proteomes" id="UP001165190"/>
    </source>
</evidence>
<dbReference type="OrthoDB" id="1911716at2759"/>
<keyword evidence="3" id="KW-1185">Reference proteome</keyword>
<evidence type="ECO:0000256" key="1">
    <source>
        <dbReference type="SAM" id="MobiDB-lite"/>
    </source>
</evidence>
<feature type="region of interest" description="Disordered" evidence="1">
    <location>
        <begin position="168"/>
        <end position="191"/>
    </location>
</feature>